<dbReference type="PANTHER" id="PTHR43716">
    <property type="entry name" value="D-2-HYDROXYGLUTARATE DEHYDROGENASE, MITOCHONDRIAL"/>
    <property type="match status" value="1"/>
</dbReference>
<dbReference type="Gene3D" id="3.30.70.2190">
    <property type="match status" value="1"/>
</dbReference>
<evidence type="ECO:0000256" key="8">
    <source>
        <dbReference type="ARBA" id="ARBA00023274"/>
    </source>
</evidence>
<keyword evidence="6" id="KW-0689">Ribosomal protein</keyword>
<dbReference type="Gene3D" id="3.30.43.10">
    <property type="entry name" value="Uridine Diphospho-n-acetylenolpyruvylglucosamine Reductase, domain 2"/>
    <property type="match status" value="1"/>
</dbReference>
<dbReference type="InterPro" id="IPR036318">
    <property type="entry name" value="FAD-bd_PCMH-like_sf"/>
</dbReference>
<evidence type="ECO:0000256" key="2">
    <source>
        <dbReference type="ARBA" id="ARBA00008000"/>
    </source>
</evidence>
<dbReference type="GO" id="GO:0005739">
    <property type="term" value="C:mitochondrion"/>
    <property type="evidence" value="ECO:0007669"/>
    <property type="project" value="TreeGrafter"/>
</dbReference>
<comment type="similarity">
    <text evidence="3">Belongs to the eukaryotic ribosomal protein eS17 family.</text>
</comment>
<accession>A0A812U986</accession>
<dbReference type="PROSITE" id="PS51387">
    <property type="entry name" value="FAD_PCMH"/>
    <property type="match status" value="1"/>
</dbReference>
<feature type="domain" description="FAD-binding PCMH-type" evidence="9">
    <location>
        <begin position="547"/>
        <end position="726"/>
    </location>
</feature>
<comment type="caution">
    <text evidence="10">The sequence shown here is derived from an EMBL/GenBank/DDBJ whole genome shotgun (WGS) entry which is preliminary data.</text>
</comment>
<dbReference type="FunFam" id="3.30.70.2190:FF:000001">
    <property type="entry name" value="D-2-hydroxyglutarate dehydrogenase mitochondrial"/>
    <property type="match status" value="1"/>
</dbReference>
<name>A0A812U986_9DINO</name>
<dbReference type="EMBL" id="CAJNDS010002668">
    <property type="protein sequence ID" value="CAE7560998.1"/>
    <property type="molecule type" value="Genomic_DNA"/>
</dbReference>
<organism evidence="10 11">
    <name type="scientific">Symbiodinium natans</name>
    <dbReference type="NCBI Taxonomy" id="878477"/>
    <lineage>
        <taxon>Eukaryota</taxon>
        <taxon>Sar</taxon>
        <taxon>Alveolata</taxon>
        <taxon>Dinophyceae</taxon>
        <taxon>Suessiales</taxon>
        <taxon>Symbiodiniaceae</taxon>
        <taxon>Symbiodinium</taxon>
    </lineage>
</organism>
<comment type="cofactor">
    <cofactor evidence="1">
        <name>FAD</name>
        <dbReference type="ChEBI" id="CHEBI:57692"/>
    </cofactor>
</comment>
<dbReference type="Pfam" id="PF01565">
    <property type="entry name" value="FAD_binding_4"/>
    <property type="match status" value="1"/>
</dbReference>
<dbReference type="SUPFAM" id="SSF116820">
    <property type="entry name" value="Rps17e-like"/>
    <property type="match status" value="1"/>
</dbReference>
<evidence type="ECO:0000256" key="5">
    <source>
        <dbReference type="ARBA" id="ARBA00022827"/>
    </source>
</evidence>
<evidence type="ECO:0000259" key="9">
    <source>
        <dbReference type="PROSITE" id="PS51387"/>
    </source>
</evidence>
<dbReference type="InterPro" id="IPR004113">
    <property type="entry name" value="FAD-bd_oxidored_4_C"/>
</dbReference>
<dbReference type="Proteomes" id="UP000604046">
    <property type="component" value="Unassembled WGS sequence"/>
</dbReference>
<dbReference type="SUPFAM" id="SSF55103">
    <property type="entry name" value="FAD-linked oxidases, C-terminal domain"/>
    <property type="match status" value="1"/>
</dbReference>
<keyword evidence="8" id="KW-0687">Ribonucleoprotein</keyword>
<dbReference type="InterPro" id="IPR016169">
    <property type="entry name" value="FAD-bd_PCMH_sub2"/>
</dbReference>
<evidence type="ECO:0000256" key="1">
    <source>
        <dbReference type="ARBA" id="ARBA00001974"/>
    </source>
</evidence>
<protein>
    <submittedName>
        <fullName evidence="10">D2hgdh protein</fullName>
    </submittedName>
</protein>
<dbReference type="InterPro" id="IPR016171">
    <property type="entry name" value="Vanillyl_alc_oxidase_C-sub2"/>
</dbReference>
<evidence type="ECO:0000256" key="6">
    <source>
        <dbReference type="ARBA" id="ARBA00022980"/>
    </source>
</evidence>
<dbReference type="FunFam" id="3.30.465.10:FF:000001">
    <property type="entry name" value="D-2-hydroxyglutarate dehydrogenase, mitochondrial"/>
    <property type="match status" value="1"/>
</dbReference>
<dbReference type="InterPro" id="IPR006094">
    <property type="entry name" value="Oxid_FAD_bind_N"/>
</dbReference>
<dbReference type="InterPro" id="IPR001210">
    <property type="entry name" value="Ribosomal_eS17"/>
</dbReference>
<dbReference type="Gene3D" id="3.30.465.10">
    <property type="match status" value="1"/>
</dbReference>
<evidence type="ECO:0000256" key="7">
    <source>
        <dbReference type="ARBA" id="ARBA00023002"/>
    </source>
</evidence>
<dbReference type="OrthoDB" id="5332616at2759"/>
<dbReference type="Gene3D" id="3.30.70.2740">
    <property type="match status" value="1"/>
</dbReference>
<keyword evidence="7" id="KW-0560">Oxidoreductase</keyword>
<dbReference type="GO" id="GO:0005840">
    <property type="term" value="C:ribosome"/>
    <property type="evidence" value="ECO:0007669"/>
    <property type="project" value="UniProtKB-KW"/>
</dbReference>
<dbReference type="FunFam" id="3.30.43.10:FF:000011">
    <property type="entry name" value="D-lactate dehydrogenase (Cytochrome)"/>
    <property type="match status" value="1"/>
</dbReference>
<evidence type="ECO:0000313" key="10">
    <source>
        <dbReference type="EMBL" id="CAE7560998.1"/>
    </source>
</evidence>
<dbReference type="GO" id="GO:0016491">
    <property type="term" value="F:oxidoreductase activity"/>
    <property type="evidence" value="ECO:0007669"/>
    <property type="project" value="UniProtKB-KW"/>
</dbReference>
<proteinExistence type="inferred from homology"/>
<dbReference type="GO" id="GO:0003735">
    <property type="term" value="F:structural constituent of ribosome"/>
    <property type="evidence" value="ECO:0007669"/>
    <property type="project" value="InterPro"/>
</dbReference>
<dbReference type="GO" id="GO:0071949">
    <property type="term" value="F:FAD binding"/>
    <property type="evidence" value="ECO:0007669"/>
    <property type="project" value="InterPro"/>
</dbReference>
<dbReference type="InterPro" id="IPR036401">
    <property type="entry name" value="Ribosomal_eS17_sf"/>
</dbReference>
<reference evidence="10" key="1">
    <citation type="submission" date="2021-02" db="EMBL/GenBank/DDBJ databases">
        <authorList>
            <person name="Dougan E. K."/>
            <person name="Rhodes N."/>
            <person name="Thang M."/>
            <person name="Chan C."/>
        </authorList>
    </citation>
    <scope>NUCLEOTIDE SEQUENCE</scope>
</reference>
<dbReference type="InterPro" id="IPR016166">
    <property type="entry name" value="FAD-bd_PCMH"/>
</dbReference>
<keyword evidence="5" id="KW-0274">FAD</keyword>
<dbReference type="Gene3D" id="1.10.45.10">
    <property type="entry name" value="Vanillyl-alcohol Oxidase, Chain A, domain 4"/>
    <property type="match status" value="1"/>
</dbReference>
<dbReference type="Gene3D" id="1.10.60.20">
    <property type="entry name" value="Ribosomal protein S17e-like"/>
    <property type="match status" value="1"/>
</dbReference>
<keyword evidence="4" id="KW-0285">Flavoprotein</keyword>
<evidence type="ECO:0000256" key="3">
    <source>
        <dbReference type="ARBA" id="ARBA00010444"/>
    </source>
</evidence>
<gene>
    <name evidence="10" type="primary">d2hgdh</name>
    <name evidence="10" type="ORF">SNAT2548_LOCUS31641</name>
</gene>
<dbReference type="PANTHER" id="PTHR43716:SF1">
    <property type="entry name" value="D-2-HYDROXYGLUTARATE DEHYDROGENASE, MITOCHONDRIAL"/>
    <property type="match status" value="1"/>
</dbReference>
<comment type="similarity">
    <text evidence="2">Belongs to the FAD-binding oxidoreductase/transferase type 4 family.</text>
</comment>
<evidence type="ECO:0000313" key="11">
    <source>
        <dbReference type="Proteomes" id="UP000604046"/>
    </source>
</evidence>
<dbReference type="FunFam" id="1.10.60.20:FF:000001">
    <property type="entry name" value="40S ribosomal protein S17"/>
    <property type="match status" value="1"/>
</dbReference>
<dbReference type="Pfam" id="PF00833">
    <property type="entry name" value="Ribosomal_S17e"/>
    <property type="match status" value="1"/>
</dbReference>
<dbReference type="GO" id="GO:1990904">
    <property type="term" value="C:ribonucleoprotein complex"/>
    <property type="evidence" value="ECO:0007669"/>
    <property type="project" value="UniProtKB-KW"/>
</dbReference>
<dbReference type="SUPFAM" id="SSF56176">
    <property type="entry name" value="FAD-binding/transporter-associated domain-like"/>
    <property type="match status" value="1"/>
</dbReference>
<dbReference type="PROSITE" id="PS00712">
    <property type="entry name" value="RIBOSOMAL_S17E"/>
    <property type="match status" value="1"/>
</dbReference>
<sequence>MGRVRTKTVKKAARVIVEKYYSKLTLDFQVNKKITEEVATIPSKRLRNKIAGFTTHLMKRIQKGPVRGISLKLQEEERERRMEFVPDRSEVDTSFIQVDGDTRDMLKESTNQVKAPAPLRPDKPKLHVQVSHVECIVQHPDPPGEHAETLLLPKMEEPPMDPADDELEPAGLRSLSWWEKHFGLPVVAHDPDEAFLLTSSAPRFEARGQHLAEVPELPGQEAAVASVLPDFRQFMAKDEQLHVLWDQAVQADPRIFRDIPSEDPIADQIEKAIRVSAVQPRTWMLAGVFLSGMAEGLLGKSSLTAEQAARRARLFAIASKLTAKAGRRRDAHARELDQLESEEGQHALEVEMISPLSKVSFKNFTVDLSEQPASPTSAAKEILRNALAKTPIDLEELSMALEHARRADVDSLLLQRGEDVFMELIEKQAAVTRLATALQNRMLKDLRQAIAKAESAKIGPDEFPDSSGCGIVTRAKAVVEQEELAAMEELRRSLKGGAGAPRGGFARLGAADVAALRQLLGERNVVTPEETQREELLRFNQDWMGKWEGRSAAILKPASTAEVSAVLKYANEKNLAVVPQGGNTGLVGGSVPVHDELVLSLLRMNQVEDLDTRSGIVTVQAGCVLEQLDQHLAQHDFMVPLDLGAKGTCTIGGNAATNAGGLRYLRYGSLRGNILGLEAVLADGKVVNSLSALRKDNTGYGLPQLFIGSEGTLGVITKLTILCPPRPKAINIAFFACADFESVQRTFALARQNLGEVLSAVEFCDRTAIDFVLKREAGTGVRDPLDDTHPFYVLIETSGSDGDHDTEKLHRFLEAAMSGDGDAAVSDGVVAADETQARAIWRLREGVSDAMTTAGYVYKYDVSLPLPRMYELVVDTRERLRAAGVEDSTRTAGYGHLGDANLHLNVTSLTGRDDKVLDLLEPWLFEWVAKAKGSISAEHGIGQCKPHFLHLSKADSAVDLMKTLKATLDPQGILNPYKVLV</sequence>
<dbReference type="InterPro" id="IPR016167">
    <property type="entry name" value="FAD-bd_PCMH_sub1"/>
</dbReference>
<dbReference type="FunFam" id="1.10.45.10:FF:000001">
    <property type="entry name" value="D-lactate dehydrogenase mitochondrial"/>
    <property type="match status" value="1"/>
</dbReference>
<dbReference type="HAMAP" id="MF_00511">
    <property type="entry name" value="Ribosomal_eS17"/>
    <property type="match status" value="1"/>
</dbReference>
<keyword evidence="11" id="KW-1185">Reference proteome</keyword>
<dbReference type="AlphaFoldDB" id="A0A812U986"/>
<dbReference type="Pfam" id="PF02913">
    <property type="entry name" value="FAD-oxidase_C"/>
    <property type="match status" value="1"/>
</dbReference>
<dbReference type="InterPro" id="IPR016164">
    <property type="entry name" value="FAD-linked_Oxase-like_C"/>
</dbReference>
<dbReference type="GO" id="GO:0006412">
    <property type="term" value="P:translation"/>
    <property type="evidence" value="ECO:0007669"/>
    <property type="project" value="InterPro"/>
</dbReference>
<dbReference type="InterPro" id="IPR018273">
    <property type="entry name" value="Ribosomal_eS17_CS"/>
</dbReference>
<dbReference type="InterPro" id="IPR051264">
    <property type="entry name" value="FAD-oxidored/transferase_4"/>
</dbReference>
<evidence type="ECO:0000256" key="4">
    <source>
        <dbReference type="ARBA" id="ARBA00022630"/>
    </source>
</evidence>